<feature type="region of interest" description="Disordered" evidence="1">
    <location>
        <begin position="84"/>
        <end position="104"/>
    </location>
</feature>
<protein>
    <submittedName>
        <fullName evidence="2">Uncharacterized protein</fullName>
    </submittedName>
</protein>
<reference evidence="2" key="3">
    <citation type="submission" date="2022-06" db="UniProtKB">
        <authorList>
            <consortium name="EnsemblPlants"/>
        </authorList>
    </citation>
    <scope>IDENTIFICATION</scope>
</reference>
<accession>A0A8R7TYK6</accession>
<keyword evidence="3" id="KW-1185">Reference proteome</keyword>
<dbReference type="Proteomes" id="UP000015106">
    <property type="component" value="Chromosome 3"/>
</dbReference>
<feature type="compositionally biased region" description="Basic and acidic residues" evidence="1">
    <location>
        <begin position="55"/>
        <end position="66"/>
    </location>
</feature>
<dbReference type="Gramene" id="TuG1812G0300004120.01.T01">
    <property type="protein sequence ID" value="TuG1812G0300004120.01.T01.cds344874"/>
    <property type="gene ID" value="TuG1812G0300004120.01"/>
</dbReference>
<evidence type="ECO:0000313" key="2">
    <source>
        <dbReference type="EnsemblPlants" id="TuG1812G0300004120.01.T01.cds344874"/>
    </source>
</evidence>
<evidence type="ECO:0000256" key="1">
    <source>
        <dbReference type="SAM" id="MobiDB-lite"/>
    </source>
</evidence>
<feature type="region of interest" description="Disordered" evidence="1">
    <location>
        <begin position="1"/>
        <end position="71"/>
    </location>
</feature>
<reference evidence="3" key="1">
    <citation type="journal article" date="2013" name="Nature">
        <title>Draft genome of the wheat A-genome progenitor Triticum urartu.</title>
        <authorList>
            <person name="Ling H.Q."/>
            <person name="Zhao S."/>
            <person name="Liu D."/>
            <person name="Wang J."/>
            <person name="Sun H."/>
            <person name="Zhang C."/>
            <person name="Fan H."/>
            <person name="Li D."/>
            <person name="Dong L."/>
            <person name="Tao Y."/>
            <person name="Gao C."/>
            <person name="Wu H."/>
            <person name="Li Y."/>
            <person name="Cui Y."/>
            <person name="Guo X."/>
            <person name="Zheng S."/>
            <person name="Wang B."/>
            <person name="Yu K."/>
            <person name="Liang Q."/>
            <person name="Yang W."/>
            <person name="Lou X."/>
            <person name="Chen J."/>
            <person name="Feng M."/>
            <person name="Jian J."/>
            <person name="Zhang X."/>
            <person name="Luo G."/>
            <person name="Jiang Y."/>
            <person name="Liu J."/>
            <person name="Wang Z."/>
            <person name="Sha Y."/>
            <person name="Zhang B."/>
            <person name="Wu H."/>
            <person name="Tang D."/>
            <person name="Shen Q."/>
            <person name="Xue P."/>
            <person name="Zou S."/>
            <person name="Wang X."/>
            <person name="Liu X."/>
            <person name="Wang F."/>
            <person name="Yang Y."/>
            <person name="An X."/>
            <person name="Dong Z."/>
            <person name="Zhang K."/>
            <person name="Zhang X."/>
            <person name="Luo M.C."/>
            <person name="Dvorak J."/>
            <person name="Tong Y."/>
            <person name="Wang J."/>
            <person name="Yang H."/>
            <person name="Li Z."/>
            <person name="Wang D."/>
            <person name="Zhang A."/>
            <person name="Wang J."/>
        </authorList>
    </citation>
    <scope>NUCLEOTIDE SEQUENCE</scope>
    <source>
        <strain evidence="3">cv. G1812</strain>
    </source>
</reference>
<reference evidence="2" key="2">
    <citation type="submission" date="2018-03" db="EMBL/GenBank/DDBJ databases">
        <title>The Triticum urartu genome reveals the dynamic nature of wheat genome evolution.</title>
        <authorList>
            <person name="Ling H."/>
            <person name="Ma B."/>
            <person name="Shi X."/>
            <person name="Liu H."/>
            <person name="Dong L."/>
            <person name="Sun H."/>
            <person name="Cao Y."/>
            <person name="Gao Q."/>
            <person name="Zheng S."/>
            <person name="Li Y."/>
            <person name="Yu Y."/>
            <person name="Du H."/>
            <person name="Qi M."/>
            <person name="Li Y."/>
            <person name="Yu H."/>
            <person name="Cui Y."/>
            <person name="Wang N."/>
            <person name="Chen C."/>
            <person name="Wu H."/>
            <person name="Zhao Y."/>
            <person name="Zhang J."/>
            <person name="Li Y."/>
            <person name="Zhou W."/>
            <person name="Zhang B."/>
            <person name="Hu W."/>
            <person name="Eijk M."/>
            <person name="Tang J."/>
            <person name="Witsenboer H."/>
            <person name="Zhao S."/>
            <person name="Li Z."/>
            <person name="Zhang A."/>
            <person name="Wang D."/>
            <person name="Liang C."/>
        </authorList>
    </citation>
    <scope>NUCLEOTIDE SEQUENCE [LARGE SCALE GENOMIC DNA]</scope>
    <source>
        <strain evidence="2">cv. G1812</strain>
    </source>
</reference>
<sequence>MRSLPWGRPEGRRSGRVMIGEAGESELGLGLAGKRRSRRGERAEPTSGLGESDGLEWKTSRERRSEGSCGERWGGSWRVMRSFHAGLQPPASSGRVAVRREGSR</sequence>
<gene>
    <name evidence="2" type="primary">LOC125545360</name>
</gene>
<evidence type="ECO:0000313" key="3">
    <source>
        <dbReference type="Proteomes" id="UP000015106"/>
    </source>
</evidence>
<organism evidence="2 3">
    <name type="scientific">Triticum urartu</name>
    <name type="common">Red wild einkorn</name>
    <name type="synonym">Crithodium urartu</name>
    <dbReference type="NCBI Taxonomy" id="4572"/>
    <lineage>
        <taxon>Eukaryota</taxon>
        <taxon>Viridiplantae</taxon>
        <taxon>Streptophyta</taxon>
        <taxon>Embryophyta</taxon>
        <taxon>Tracheophyta</taxon>
        <taxon>Spermatophyta</taxon>
        <taxon>Magnoliopsida</taxon>
        <taxon>Liliopsida</taxon>
        <taxon>Poales</taxon>
        <taxon>Poaceae</taxon>
        <taxon>BOP clade</taxon>
        <taxon>Pooideae</taxon>
        <taxon>Triticodae</taxon>
        <taxon>Triticeae</taxon>
        <taxon>Triticinae</taxon>
        <taxon>Triticum</taxon>
    </lineage>
</organism>
<dbReference type="AlphaFoldDB" id="A0A8R7TYK6"/>
<dbReference type="EnsemblPlants" id="TuG1812G0300004120.01.T01">
    <property type="protein sequence ID" value="TuG1812G0300004120.01.T01.cds344874"/>
    <property type="gene ID" value="TuG1812G0300004120.01"/>
</dbReference>
<proteinExistence type="predicted"/>
<feature type="compositionally biased region" description="Low complexity" evidence="1">
    <location>
        <begin position="20"/>
        <end position="29"/>
    </location>
</feature>
<name>A0A8R7TYK6_TRIUA</name>